<evidence type="ECO:0000313" key="1">
    <source>
        <dbReference type="EMBL" id="MEQ2253287.1"/>
    </source>
</evidence>
<name>A0ABV0V947_9TELE</name>
<dbReference type="Proteomes" id="UP001482620">
    <property type="component" value="Unassembled WGS sequence"/>
</dbReference>
<organism evidence="1 2">
    <name type="scientific">Ilyodon furcidens</name>
    <name type="common">goldbreast splitfin</name>
    <dbReference type="NCBI Taxonomy" id="33524"/>
    <lineage>
        <taxon>Eukaryota</taxon>
        <taxon>Metazoa</taxon>
        <taxon>Chordata</taxon>
        <taxon>Craniata</taxon>
        <taxon>Vertebrata</taxon>
        <taxon>Euteleostomi</taxon>
        <taxon>Actinopterygii</taxon>
        <taxon>Neopterygii</taxon>
        <taxon>Teleostei</taxon>
        <taxon>Neoteleostei</taxon>
        <taxon>Acanthomorphata</taxon>
        <taxon>Ovalentaria</taxon>
        <taxon>Atherinomorphae</taxon>
        <taxon>Cyprinodontiformes</taxon>
        <taxon>Goodeidae</taxon>
        <taxon>Ilyodon</taxon>
    </lineage>
</organism>
<sequence>MELRRACLSLPIVTASSLWEFQPARHPSQPHKQHGLFFKLEPNHWSRPLKITELARLVATGKCPSVPDGQSTPGSPCCCCTFSCHTSSFQSYFCCYAWIQNSVNNQLLQQ</sequence>
<evidence type="ECO:0000313" key="2">
    <source>
        <dbReference type="Proteomes" id="UP001482620"/>
    </source>
</evidence>
<evidence type="ECO:0008006" key="3">
    <source>
        <dbReference type="Google" id="ProtNLM"/>
    </source>
</evidence>
<gene>
    <name evidence="1" type="ORF">ILYODFUR_030592</name>
</gene>
<keyword evidence="2" id="KW-1185">Reference proteome</keyword>
<dbReference type="EMBL" id="JAHRIQ010097261">
    <property type="protein sequence ID" value="MEQ2253287.1"/>
    <property type="molecule type" value="Genomic_DNA"/>
</dbReference>
<comment type="caution">
    <text evidence="1">The sequence shown here is derived from an EMBL/GenBank/DDBJ whole genome shotgun (WGS) entry which is preliminary data.</text>
</comment>
<accession>A0ABV0V947</accession>
<protein>
    <recommendedName>
        <fullName evidence="3">Secreted protein</fullName>
    </recommendedName>
</protein>
<proteinExistence type="predicted"/>
<reference evidence="1 2" key="1">
    <citation type="submission" date="2021-06" db="EMBL/GenBank/DDBJ databases">
        <authorList>
            <person name="Palmer J.M."/>
        </authorList>
    </citation>
    <scope>NUCLEOTIDE SEQUENCE [LARGE SCALE GENOMIC DNA]</scope>
    <source>
        <strain evidence="2">if_2019</strain>
        <tissue evidence="1">Muscle</tissue>
    </source>
</reference>